<keyword evidence="2" id="KW-1185">Reference proteome</keyword>
<reference evidence="1 2" key="1">
    <citation type="submission" date="2021-05" db="EMBL/GenBank/DDBJ databases">
        <title>A Polyphasic approach of four new species of the genus Ohtaekwangia: Ohtaekwangia histidinii sp. nov., Ohtaekwangia cretensis sp. nov., Ohtaekwangia indiensis sp. nov., Ohtaekwangia reichenbachii sp. nov. from diverse environment.</title>
        <authorList>
            <person name="Octaviana S."/>
        </authorList>
    </citation>
    <scope>NUCLEOTIDE SEQUENCE [LARGE SCALE GENOMIC DNA]</scope>
    <source>
        <strain evidence="1 2">PWU37</strain>
    </source>
</reference>
<dbReference type="RefSeq" id="WP_254092367.1">
    <property type="nucleotide sequence ID" value="NZ_JAHESC010000036.1"/>
</dbReference>
<proteinExistence type="predicted"/>
<evidence type="ECO:0000313" key="2">
    <source>
        <dbReference type="Proteomes" id="UP001319180"/>
    </source>
</evidence>
<name>A0AAP2DGV8_9BACT</name>
<accession>A0AAP2DGV8</accession>
<gene>
    <name evidence="1" type="ORF">KK078_21425</name>
</gene>
<organism evidence="1 2">
    <name type="scientific">Dawidia soli</name>
    <dbReference type="NCBI Taxonomy" id="2782352"/>
    <lineage>
        <taxon>Bacteria</taxon>
        <taxon>Pseudomonadati</taxon>
        <taxon>Bacteroidota</taxon>
        <taxon>Cytophagia</taxon>
        <taxon>Cytophagales</taxon>
        <taxon>Chryseotaleaceae</taxon>
        <taxon>Dawidia</taxon>
    </lineage>
</organism>
<comment type="caution">
    <text evidence="1">The sequence shown here is derived from an EMBL/GenBank/DDBJ whole genome shotgun (WGS) entry which is preliminary data.</text>
</comment>
<evidence type="ECO:0000313" key="1">
    <source>
        <dbReference type="EMBL" id="MBT1689142.1"/>
    </source>
</evidence>
<dbReference type="AlphaFoldDB" id="A0AAP2DGV8"/>
<dbReference type="PROSITE" id="PS51257">
    <property type="entry name" value="PROKAR_LIPOPROTEIN"/>
    <property type="match status" value="1"/>
</dbReference>
<dbReference type="EMBL" id="JAHESC010000036">
    <property type="protein sequence ID" value="MBT1689142.1"/>
    <property type="molecule type" value="Genomic_DNA"/>
</dbReference>
<protein>
    <submittedName>
        <fullName evidence="1">Uncharacterized protein</fullName>
    </submittedName>
</protein>
<sequence>MKTRYIRSLMVCFVVIIMISCGEKKFEKTGWTAKTDSNFPPNKRGEMLSDLLSSRKLVGLKYADVIALLGTPDGIDSSSVSYEIEIDYGSDIDPIYRKDLYLFTTRDSIISSYEIKEWKKE</sequence>
<dbReference type="Proteomes" id="UP001319180">
    <property type="component" value="Unassembled WGS sequence"/>
</dbReference>